<protein>
    <submittedName>
        <fullName evidence="1">Uncharacterized protein</fullName>
    </submittedName>
</protein>
<comment type="caution">
    <text evidence="1">The sequence shown here is derived from an EMBL/GenBank/DDBJ whole genome shotgun (WGS) entry which is preliminary data.</text>
</comment>
<evidence type="ECO:0000313" key="2">
    <source>
        <dbReference type="Proteomes" id="UP000638263"/>
    </source>
</evidence>
<gene>
    <name evidence="1" type="ORF">GCM10011588_46460</name>
</gene>
<organism evidence="1 2">
    <name type="scientific">Nocardia jinanensis</name>
    <dbReference type="NCBI Taxonomy" id="382504"/>
    <lineage>
        <taxon>Bacteria</taxon>
        <taxon>Bacillati</taxon>
        <taxon>Actinomycetota</taxon>
        <taxon>Actinomycetes</taxon>
        <taxon>Mycobacteriales</taxon>
        <taxon>Nocardiaceae</taxon>
        <taxon>Nocardia</taxon>
    </lineage>
</organism>
<reference evidence="1" key="1">
    <citation type="journal article" date="2014" name="Int. J. Syst. Evol. Microbiol.">
        <title>Complete genome sequence of Corynebacterium casei LMG S-19264T (=DSM 44701T), isolated from a smear-ripened cheese.</title>
        <authorList>
            <consortium name="US DOE Joint Genome Institute (JGI-PGF)"/>
            <person name="Walter F."/>
            <person name="Albersmeier A."/>
            <person name="Kalinowski J."/>
            <person name="Ruckert C."/>
        </authorList>
    </citation>
    <scope>NUCLEOTIDE SEQUENCE</scope>
    <source>
        <strain evidence="1">CGMCC 4.3508</strain>
    </source>
</reference>
<dbReference type="EMBL" id="BMMH01000010">
    <property type="protein sequence ID" value="GGL26361.1"/>
    <property type="molecule type" value="Genomic_DNA"/>
</dbReference>
<keyword evidence="2" id="KW-1185">Reference proteome</keyword>
<dbReference type="Proteomes" id="UP000638263">
    <property type="component" value="Unassembled WGS sequence"/>
</dbReference>
<evidence type="ECO:0000313" key="1">
    <source>
        <dbReference type="EMBL" id="GGL26361.1"/>
    </source>
</evidence>
<proteinExistence type="predicted"/>
<dbReference type="AlphaFoldDB" id="A0A917VX59"/>
<accession>A0A917VX59</accession>
<sequence length="85" mass="9910">MRGEHLPERCQYIGEPTQRNSGRREQTGTAILHNVVGLGRNHSRTLLCLFTRVRRTGLRPLKSHLRLRASRLEYMRFEAWAAGRL</sequence>
<name>A0A917VX59_9NOCA</name>
<reference evidence="1" key="2">
    <citation type="submission" date="2020-09" db="EMBL/GenBank/DDBJ databases">
        <authorList>
            <person name="Sun Q."/>
            <person name="Zhou Y."/>
        </authorList>
    </citation>
    <scope>NUCLEOTIDE SEQUENCE</scope>
    <source>
        <strain evidence="1">CGMCC 4.3508</strain>
    </source>
</reference>